<comment type="caution">
    <text evidence="2">The sequence shown here is derived from an EMBL/GenBank/DDBJ whole genome shotgun (WGS) entry which is preliminary data.</text>
</comment>
<dbReference type="Proteomes" id="UP000011758">
    <property type="component" value="Unassembled WGS sequence"/>
</dbReference>
<name>M2PPE8_9FIRM</name>
<dbReference type="eggNOG" id="COG1078">
    <property type="taxonomic scope" value="Bacteria"/>
</dbReference>
<dbReference type="InterPro" id="IPR050135">
    <property type="entry name" value="dGTPase-like"/>
</dbReference>
<reference evidence="2 3" key="1">
    <citation type="submission" date="2013-02" db="EMBL/GenBank/DDBJ databases">
        <title>The Genome Sequence of Lactobacillus catenaformis F0143.</title>
        <authorList>
            <consortium name="The Broad Institute Genome Sequencing Platform"/>
            <person name="Earl A."/>
            <person name="Ward D."/>
            <person name="Feldgarden M."/>
            <person name="Gevers D."/>
            <person name="Izard J."/>
            <person name="Blanton J.M."/>
            <person name="Mathney J."/>
            <person name="Dewhirst F.E."/>
            <person name="Young S.K."/>
            <person name="Zeng Q."/>
            <person name="Gargeya S."/>
            <person name="Fitzgerald M."/>
            <person name="Haas B."/>
            <person name="Abouelleil A."/>
            <person name="Alvarado L."/>
            <person name="Arachchi H.M."/>
            <person name="Berlin A."/>
            <person name="Chapman S.B."/>
            <person name="Gearin G."/>
            <person name="Goldberg J."/>
            <person name="Griggs A."/>
            <person name="Gujja S."/>
            <person name="Hansen M."/>
            <person name="Heiman D."/>
            <person name="Howarth C."/>
            <person name="Larimer J."/>
            <person name="Lui A."/>
            <person name="MacDonald P.J.P."/>
            <person name="McCowen C."/>
            <person name="Montmayeur A."/>
            <person name="Murphy C."/>
            <person name="Neiman D."/>
            <person name="Pearson M."/>
            <person name="Priest M."/>
            <person name="Roberts A."/>
            <person name="Saif S."/>
            <person name="Shea T."/>
            <person name="Sisk P."/>
            <person name="Stolte C."/>
            <person name="Sykes S."/>
            <person name="Wortman J."/>
            <person name="Nusbaum C."/>
            <person name="Birren B."/>
        </authorList>
    </citation>
    <scope>NUCLEOTIDE SEQUENCE [LARGE SCALE GENOMIC DNA]</scope>
    <source>
        <strain evidence="2 3">OT 569</strain>
    </source>
</reference>
<dbReference type="InterPro" id="IPR045509">
    <property type="entry name" value="HD_assoc_2"/>
</dbReference>
<dbReference type="GO" id="GO:0008832">
    <property type="term" value="F:dGTPase activity"/>
    <property type="evidence" value="ECO:0007669"/>
    <property type="project" value="TreeGrafter"/>
</dbReference>
<accession>M2PPE8</accession>
<dbReference type="Pfam" id="PF19276">
    <property type="entry name" value="HD_assoc_2"/>
    <property type="match status" value="1"/>
</dbReference>
<dbReference type="PATRIC" id="fig|999415.3.peg.228"/>
<gene>
    <name evidence="2" type="ORF">HMPREF9943_00226</name>
</gene>
<dbReference type="PANTHER" id="PTHR11373:SF4">
    <property type="entry name" value="DEOXYNUCLEOSIDE TRIPHOSPHATE TRIPHOSPHOHYDROLASE SAMHD1"/>
    <property type="match status" value="1"/>
</dbReference>
<dbReference type="RefSeq" id="WP_004801250.1">
    <property type="nucleotide sequence ID" value="NZ_KB446646.1"/>
</dbReference>
<evidence type="ECO:0000259" key="1">
    <source>
        <dbReference type="PROSITE" id="PS51831"/>
    </source>
</evidence>
<sequence>MFSLEKYKMKETRVFRDVIHGYITVEYLPIWYLINTKEFQRLRRIKQLGGTSIVFPTAEHSRFVHSLGVYEMIRNMIELDEVKGHLTDYEKLTVLCAGLLHDIGHGPFSHSFEDAMQTNHEEMTVRIIKEDSEIHTILVSVDKHLPEDVASIIEHRHKKPLLVQMVSSQLDADRMDYLLRDSYFSGVTYGEFDKDRILRTLRIVDDRIVFKYSGVQAIENYILARYHMYWQVYYHPTAKSYELVLKSISNRLADLLANEYIFKTDIQHLIPFLKKEKISISDYMYLDEAAVLFYFKEFCNEEDSILSDLCQRFINRHLFKYCTIETEHDVSDIEKISLEHGYDPRYYVLSDDSIQIPYKHYAVSNISEIEILLDDGSISPLPDQSEIVNAIIHAKPKRDHIVFYVKEIAGFIGGHYE</sequence>
<proteinExistence type="predicted"/>
<dbReference type="BioCyc" id="ECAT999415-HMP:GTTI-235-MONOMER"/>
<dbReference type="SUPFAM" id="SSF109604">
    <property type="entry name" value="HD-domain/PDEase-like"/>
    <property type="match status" value="1"/>
</dbReference>
<dbReference type="Pfam" id="PF01966">
    <property type="entry name" value="HD"/>
    <property type="match status" value="1"/>
</dbReference>
<feature type="domain" description="HD" evidence="1">
    <location>
        <begin position="62"/>
        <end position="178"/>
    </location>
</feature>
<dbReference type="CDD" id="cd00077">
    <property type="entry name" value="HDc"/>
    <property type="match status" value="1"/>
</dbReference>
<evidence type="ECO:0000313" key="3">
    <source>
        <dbReference type="Proteomes" id="UP000011758"/>
    </source>
</evidence>
<dbReference type="STRING" id="999415.HMPREF9943_00226"/>
<dbReference type="PROSITE" id="PS51831">
    <property type="entry name" value="HD"/>
    <property type="match status" value="1"/>
</dbReference>
<dbReference type="EMBL" id="AGEJ01000005">
    <property type="protein sequence ID" value="EMD17439.1"/>
    <property type="molecule type" value="Genomic_DNA"/>
</dbReference>
<dbReference type="InterPro" id="IPR003607">
    <property type="entry name" value="HD/PDEase_dom"/>
</dbReference>
<evidence type="ECO:0000313" key="2">
    <source>
        <dbReference type="EMBL" id="EMD17439.1"/>
    </source>
</evidence>
<protein>
    <recommendedName>
        <fullName evidence="1">HD domain-containing protein</fullName>
    </recommendedName>
</protein>
<dbReference type="Gene3D" id="1.10.3210.10">
    <property type="entry name" value="Hypothetical protein af1432"/>
    <property type="match status" value="1"/>
</dbReference>
<dbReference type="PANTHER" id="PTHR11373">
    <property type="entry name" value="DEOXYNUCLEOSIDE TRIPHOSPHATE TRIPHOSPHOHYDROLASE"/>
    <property type="match status" value="1"/>
</dbReference>
<dbReference type="InterPro" id="IPR006674">
    <property type="entry name" value="HD_domain"/>
</dbReference>
<organism evidence="2 3">
    <name type="scientific">Eggerthia catenaformis OT 569 = DSM 20559</name>
    <dbReference type="NCBI Taxonomy" id="999415"/>
    <lineage>
        <taxon>Bacteria</taxon>
        <taxon>Bacillati</taxon>
        <taxon>Bacillota</taxon>
        <taxon>Erysipelotrichia</taxon>
        <taxon>Erysipelotrichales</taxon>
        <taxon>Coprobacillaceae</taxon>
        <taxon>Eggerthia</taxon>
    </lineage>
</organism>
<dbReference type="AlphaFoldDB" id="M2PPE8"/>
<dbReference type="GO" id="GO:0006203">
    <property type="term" value="P:dGTP catabolic process"/>
    <property type="evidence" value="ECO:0007669"/>
    <property type="project" value="TreeGrafter"/>
</dbReference>
<keyword evidence="3" id="KW-1185">Reference proteome</keyword>
<dbReference type="OrthoDB" id="9803619at2"/>
<dbReference type="SMART" id="SM00471">
    <property type="entry name" value="HDc"/>
    <property type="match status" value="1"/>
</dbReference>